<dbReference type="RefSeq" id="WP_129062021.1">
    <property type="nucleotide sequence ID" value="NZ_NXIE01000004.1"/>
</dbReference>
<feature type="transmembrane region" description="Helical" evidence="1">
    <location>
        <begin position="402"/>
        <end position="422"/>
    </location>
</feature>
<dbReference type="Proteomes" id="UP000289718">
    <property type="component" value="Unassembled WGS sequence"/>
</dbReference>
<keyword evidence="3" id="KW-1185">Reference proteome</keyword>
<reference evidence="2 3" key="1">
    <citation type="submission" date="2017-09" db="EMBL/GenBank/DDBJ databases">
        <title>Genomics of the genus Arcobacter.</title>
        <authorList>
            <person name="Perez-Cataluna A."/>
            <person name="Figueras M.J."/>
            <person name="Salas-Masso N."/>
        </authorList>
    </citation>
    <scope>NUCLEOTIDE SEQUENCE [LARGE SCALE GENOMIC DNA]</scope>
    <source>
        <strain evidence="2 3">F156-34</strain>
    </source>
</reference>
<feature type="transmembrane region" description="Helical" evidence="1">
    <location>
        <begin position="434"/>
        <end position="455"/>
    </location>
</feature>
<feature type="transmembrane region" description="Helical" evidence="1">
    <location>
        <begin position="368"/>
        <end position="390"/>
    </location>
</feature>
<dbReference type="AlphaFoldDB" id="A0A4V1M144"/>
<comment type="caution">
    <text evidence="2">The sequence shown here is derived from an EMBL/GenBank/DDBJ whole genome shotgun (WGS) entry which is preliminary data.</text>
</comment>
<evidence type="ECO:0000256" key="1">
    <source>
        <dbReference type="SAM" id="Phobius"/>
    </source>
</evidence>
<keyword evidence="1" id="KW-1133">Transmembrane helix</keyword>
<organism evidence="2 3">
    <name type="scientific">Halarcobacter mediterraneus</name>
    <dbReference type="NCBI Taxonomy" id="2023153"/>
    <lineage>
        <taxon>Bacteria</taxon>
        <taxon>Pseudomonadati</taxon>
        <taxon>Campylobacterota</taxon>
        <taxon>Epsilonproteobacteria</taxon>
        <taxon>Campylobacterales</taxon>
        <taxon>Arcobacteraceae</taxon>
        <taxon>Halarcobacter</taxon>
    </lineage>
</organism>
<evidence type="ECO:0008006" key="4">
    <source>
        <dbReference type="Google" id="ProtNLM"/>
    </source>
</evidence>
<feature type="transmembrane region" description="Helical" evidence="1">
    <location>
        <begin position="475"/>
        <end position="492"/>
    </location>
</feature>
<keyword evidence="1" id="KW-0472">Membrane</keyword>
<dbReference type="OrthoDB" id="5365493at2"/>
<keyword evidence="1" id="KW-0812">Transmembrane</keyword>
<evidence type="ECO:0000313" key="3">
    <source>
        <dbReference type="Proteomes" id="UP000289718"/>
    </source>
</evidence>
<accession>A0A4V1M144</accession>
<evidence type="ECO:0000313" key="2">
    <source>
        <dbReference type="EMBL" id="RXK12156.1"/>
    </source>
</evidence>
<gene>
    <name evidence="2" type="ORF">CP965_10275</name>
</gene>
<sequence length="499" mass="58214">MPKNICSICNVEVEDKYFDKEQSKCILHSEKNDFWSNEQKYDDLFAELFIKFIKEDRFNKLKISEAISGFNYFIQEGYILFKDVIFSVNNSFLKILEVTKHKKILFENCIFFDNRFSKYTKFKDLIFRDCVFHKKDYGKESYVKSSNLYYDKMEIDNISYGGLNCRSINIDVSDSNIGTLGILNSSLFLKNTTISKNLYFLPSDENINSVKLIIKDNSFIKNSTLSVPEFISIENSTIEKEVSLKNSEILSLNIQNSTLNNGLELNNSIVKDRFSLINSKIKNKKLDLSNTSLPSNMNFLNAKLEVENRETARIIKDSFDRQNNFIEANNYYAIEMKHYDNELNWKDNLKEKLIFKFHDWSSEHSQNWVLALFLILLFSMGHGVIEYLFLDGNKLVDKSLSANILGILFIFLSTPFIIDNILENRGFKKYFSSFIFLTIGFYLYITNDLLLELAAKAINPFSIMCDGDSINGIELIFKIIISYLIYQLIISIRQNTRRK</sequence>
<protein>
    <recommendedName>
        <fullName evidence="4">Pentapeptide repeat-containing protein</fullName>
    </recommendedName>
</protein>
<proteinExistence type="predicted"/>
<dbReference type="EMBL" id="NXIE01000004">
    <property type="protein sequence ID" value="RXK12156.1"/>
    <property type="molecule type" value="Genomic_DNA"/>
</dbReference>
<name>A0A4V1M144_9BACT</name>